<evidence type="ECO:0000259" key="2">
    <source>
        <dbReference type="PROSITE" id="PS50925"/>
    </source>
</evidence>
<dbReference type="InterPro" id="IPR007024">
    <property type="entry name" value="BLUF_domain"/>
</dbReference>
<accession>A0ABQ9IRG4</accession>
<dbReference type="PROSITE" id="PS50925">
    <property type="entry name" value="BLUF"/>
    <property type="match status" value="1"/>
</dbReference>
<proteinExistence type="predicted"/>
<gene>
    <name evidence="3" type="ORF">NQ317_005985</name>
</gene>
<sequence length="413" mass="48802">MFRRGHVTYPKRRKKTEVMKCDGVPEPVRKSTYDIVKENFKVVNRVSYLHRIIYVSEHSFKRDNQDTTLEDFMAKTINEVNNQYSLELLSGFLLIYTKYFVHLVEGNEGSLHRHLVYMMADEEHKKFLGIQKLLIHVSHIRKRLVDSWIFYYGSPSKLLTEIDINSDLENSGRIIFNCIKKMYNLVLTFDDDEYQSRHSHAEISSVNIREDIPPHELDKMSIHSSRMTRTDFRVSNVSLRTMQPVGLDPYRSTLPENEMLDFVILTKFTQDLTAYCNIYGVVPQRNLYKAERNVVSTFRGYSFRGYMDFLTVRRGHIKWPARSPDLMPLDFYFRSHLKSVVCRSKPDALAEREDRIRAVVYRVWPVPTDFIPYDTFAEPFDCITELPRERKTEQKKEEGDVLLEEDESEETTQ</sequence>
<name>A0ABQ9IRG4_9CUCU</name>
<dbReference type="SUPFAM" id="SSF54975">
    <property type="entry name" value="Acylphosphatase/BLUF domain-like"/>
    <property type="match status" value="1"/>
</dbReference>
<dbReference type="InterPro" id="IPR036046">
    <property type="entry name" value="Acylphosphatase-like_dom_sf"/>
</dbReference>
<evidence type="ECO:0000313" key="4">
    <source>
        <dbReference type="Proteomes" id="UP001162164"/>
    </source>
</evidence>
<evidence type="ECO:0000256" key="1">
    <source>
        <dbReference type="SAM" id="MobiDB-lite"/>
    </source>
</evidence>
<feature type="compositionally biased region" description="Basic and acidic residues" evidence="1">
    <location>
        <begin position="387"/>
        <end position="399"/>
    </location>
</feature>
<feature type="domain" description="BLUF" evidence="2">
    <location>
        <begin position="49"/>
        <end position="151"/>
    </location>
</feature>
<dbReference type="PANTHER" id="PTHR34035:SF1">
    <property type="entry name" value="TESTIS-EXPRESSED PROTEIN 47"/>
    <property type="match status" value="1"/>
</dbReference>
<dbReference type="Proteomes" id="UP001162164">
    <property type="component" value="Unassembled WGS sequence"/>
</dbReference>
<dbReference type="PANTHER" id="PTHR34035">
    <property type="entry name" value="TESTIS-EXPRESSED PROTEIN 47"/>
    <property type="match status" value="1"/>
</dbReference>
<dbReference type="Gene3D" id="3.30.70.100">
    <property type="match status" value="1"/>
</dbReference>
<keyword evidence="4" id="KW-1185">Reference proteome</keyword>
<feature type="region of interest" description="Disordered" evidence="1">
    <location>
        <begin position="387"/>
        <end position="413"/>
    </location>
</feature>
<feature type="compositionally biased region" description="Acidic residues" evidence="1">
    <location>
        <begin position="400"/>
        <end position="413"/>
    </location>
</feature>
<evidence type="ECO:0000313" key="3">
    <source>
        <dbReference type="EMBL" id="KAJ8959727.1"/>
    </source>
</evidence>
<dbReference type="InterPro" id="IPR036397">
    <property type="entry name" value="RNaseH_sf"/>
</dbReference>
<dbReference type="EMBL" id="JAPWTJ010003253">
    <property type="protein sequence ID" value="KAJ8959727.1"/>
    <property type="molecule type" value="Genomic_DNA"/>
</dbReference>
<reference evidence="3" key="1">
    <citation type="journal article" date="2023" name="Insect Mol. Biol.">
        <title>Genome sequencing provides insights into the evolution of gene families encoding plant cell wall-degrading enzymes in longhorned beetles.</title>
        <authorList>
            <person name="Shin N.R."/>
            <person name="Okamura Y."/>
            <person name="Kirsch R."/>
            <person name="Pauchet Y."/>
        </authorList>
    </citation>
    <scope>NUCLEOTIDE SEQUENCE</scope>
    <source>
        <strain evidence="3">MMC_N1</strain>
    </source>
</reference>
<dbReference type="Pfam" id="PF24787">
    <property type="entry name" value="TEX47"/>
    <property type="match status" value="1"/>
</dbReference>
<dbReference type="Gene3D" id="3.30.420.10">
    <property type="entry name" value="Ribonuclease H-like superfamily/Ribonuclease H"/>
    <property type="match status" value="1"/>
</dbReference>
<protein>
    <recommendedName>
        <fullName evidence="2">BLUF domain-containing protein</fullName>
    </recommendedName>
</protein>
<organism evidence="3 4">
    <name type="scientific">Molorchus minor</name>
    <dbReference type="NCBI Taxonomy" id="1323400"/>
    <lineage>
        <taxon>Eukaryota</taxon>
        <taxon>Metazoa</taxon>
        <taxon>Ecdysozoa</taxon>
        <taxon>Arthropoda</taxon>
        <taxon>Hexapoda</taxon>
        <taxon>Insecta</taxon>
        <taxon>Pterygota</taxon>
        <taxon>Neoptera</taxon>
        <taxon>Endopterygota</taxon>
        <taxon>Coleoptera</taxon>
        <taxon>Polyphaga</taxon>
        <taxon>Cucujiformia</taxon>
        <taxon>Chrysomeloidea</taxon>
        <taxon>Cerambycidae</taxon>
        <taxon>Lamiinae</taxon>
        <taxon>Monochamini</taxon>
        <taxon>Molorchus</taxon>
    </lineage>
</organism>
<dbReference type="InterPro" id="IPR055308">
    <property type="entry name" value="TEX47-like"/>
</dbReference>
<comment type="caution">
    <text evidence="3">The sequence shown here is derived from an EMBL/GenBank/DDBJ whole genome shotgun (WGS) entry which is preliminary data.</text>
</comment>